<sequence length="282" mass="30829">MWRQATVAQFKTRRMVARGRRHMLCLTAALGSTLPNGAYSFVGPPAFAELKHQASLTPVRLFSNNNKNNDNKGLFGGIGKVVKGVLPKSWTQTKEERKVELQRRERREEMSSNIQSLLRDAPFPVRMMGSMISPLVSGMVSSLAETMSAQQQQMDQLLDDAKSYLLGDPIAVEQLGTPIVVQTPFSQSSSTSSINGNTTTQIQASFAVQGSRQQGIVTMTANEAGIQQLMLQVGGRNISVQLSRKGSSSTSDTFRSSGTTSLGKNRINKDDIIDAEFVEKKN</sequence>
<protein>
    <submittedName>
        <fullName evidence="2">Uncharacterized protein</fullName>
    </submittedName>
</protein>
<feature type="compositionally biased region" description="Low complexity" evidence="1">
    <location>
        <begin position="247"/>
        <end position="261"/>
    </location>
</feature>
<dbReference type="AlphaFoldDB" id="A0A7S1DCZ1"/>
<evidence type="ECO:0000313" key="2">
    <source>
        <dbReference type="EMBL" id="CAD8943690.1"/>
    </source>
</evidence>
<evidence type="ECO:0000256" key="1">
    <source>
        <dbReference type="SAM" id="MobiDB-lite"/>
    </source>
</evidence>
<name>A0A7S1DCZ1_CYCTE</name>
<accession>A0A7S1DCZ1</accession>
<reference evidence="2" key="1">
    <citation type="submission" date="2021-01" db="EMBL/GenBank/DDBJ databases">
        <authorList>
            <person name="Corre E."/>
            <person name="Pelletier E."/>
            <person name="Niang G."/>
            <person name="Scheremetjew M."/>
            <person name="Finn R."/>
            <person name="Kale V."/>
            <person name="Holt S."/>
            <person name="Cochrane G."/>
            <person name="Meng A."/>
            <person name="Brown T."/>
            <person name="Cohen L."/>
        </authorList>
    </citation>
    <scope>NUCLEOTIDE SEQUENCE</scope>
    <source>
        <strain evidence="2">ECT3854</strain>
    </source>
</reference>
<feature type="region of interest" description="Disordered" evidence="1">
    <location>
        <begin position="242"/>
        <end position="265"/>
    </location>
</feature>
<gene>
    <name evidence="2" type="ORF">CTEN0397_LOCUS14758</name>
</gene>
<proteinExistence type="predicted"/>
<organism evidence="2">
    <name type="scientific">Cyclophora tenuis</name>
    <name type="common">Marine diatom</name>
    <dbReference type="NCBI Taxonomy" id="216820"/>
    <lineage>
        <taxon>Eukaryota</taxon>
        <taxon>Sar</taxon>
        <taxon>Stramenopiles</taxon>
        <taxon>Ochrophyta</taxon>
        <taxon>Bacillariophyta</taxon>
        <taxon>Fragilariophyceae</taxon>
        <taxon>Fragilariophycidae</taxon>
        <taxon>Cyclophorales</taxon>
        <taxon>Cyclophoraceae</taxon>
        <taxon>Cyclophora</taxon>
    </lineage>
</organism>
<dbReference type="EMBL" id="HBFW01022861">
    <property type="protein sequence ID" value="CAD8943690.1"/>
    <property type="molecule type" value="Transcribed_RNA"/>
</dbReference>